<gene>
    <name evidence="2" type="ORF">CBOVIS_LOCUS6290</name>
</gene>
<organism evidence="2 3">
    <name type="scientific">Caenorhabditis bovis</name>
    <dbReference type="NCBI Taxonomy" id="2654633"/>
    <lineage>
        <taxon>Eukaryota</taxon>
        <taxon>Metazoa</taxon>
        <taxon>Ecdysozoa</taxon>
        <taxon>Nematoda</taxon>
        <taxon>Chromadorea</taxon>
        <taxon>Rhabditida</taxon>
        <taxon>Rhabditina</taxon>
        <taxon>Rhabditomorpha</taxon>
        <taxon>Rhabditoidea</taxon>
        <taxon>Rhabditidae</taxon>
        <taxon>Peloderinae</taxon>
        <taxon>Caenorhabditis</taxon>
    </lineage>
</organism>
<feature type="transmembrane region" description="Helical" evidence="1">
    <location>
        <begin position="73"/>
        <end position="94"/>
    </location>
</feature>
<keyword evidence="3" id="KW-1185">Reference proteome</keyword>
<protein>
    <submittedName>
        <fullName evidence="2">Uncharacterized protein</fullName>
    </submittedName>
</protein>
<proteinExistence type="predicted"/>
<reference evidence="2 3" key="1">
    <citation type="submission" date="2020-04" db="EMBL/GenBank/DDBJ databases">
        <authorList>
            <person name="Laetsch R D."/>
            <person name="Stevens L."/>
            <person name="Kumar S."/>
            <person name="Blaxter L. M."/>
        </authorList>
    </citation>
    <scope>NUCLEOTIDE SEQUENCE [LARGE SCALE GENOMIC DNA]</scope>
</reference>
<keyword evidence="1" id="KW-1133">Transmembrane helix</keyword>
<evidence type="ECO:0000313" key="3">
    <source>
        <dbReference type="Proteomes" id="UP000494206"/>
    </source>
</evidence>
<dbReference type="OrthoDB" id="5826602at2759"/>
<evidence type="ECO:0000313" key="2">
    <source>
        <dbReference type="EMBL" id="CAB3403880.1"/>
    </source>
</evidence>
<sequence length="226" mass="25091">MPQNSMFSSMPNRKVVVAAACTLPADSLFAVLLYLVYPDSFLPSTLFIANFSLVLLALIGINSRISSMILPALVWKCILLLFLLFLGCISVDAYQQIPVENNETNRLEIHSSRSIAIWKELAMRYPLLPLIAVICTIVLALEARIFFTAWQKICCPLVNSEEDLEKAPPSYVSCVRETASEKDLPSYEDALRRVAATSSSSTIIYTLPDAQTDLKKHPPQNPVIVV</sequence>
<feature type="transmembrane region" description="Helical" evidence="1">
    <location>
        <begin position="127"/>
        <end position="147"/>
    </location>
</feature>
<dbReference type="AlphaFoldDB" id="A0A8S1ET31"/>
<dbReference type="EMBL" id="CADEPM010000004">
    <property type="protein sequence ID" value="CAB3403880.1"/>
    <property type="molecule type" value="Genomic_DNA"/>
</dbReference>
<accession>A0A8S1ET31</accession>
<keyword evidence="1" id="KW-0812">Transmembrane</keyword>
<comment type="caution">
    <text evidence="2">The sequence shown here is derived from an EMBL/GenBank/DDBJ whole genome shotgun (WGS) entry which is preliminary data.</text>
</comment>
<evidence type="ECO:0000256" key="1">
    <source>
        <dbReference type="SAM" id="Phobius"/>
    </source>
</evidence>
<name>A0A8S1ET31_9PELO</name>
<dbReference type="Proteomes" id="UP000494206">
    <property type="component" value="Unassembled WGS sequence"/>
</dbReference>
<keyword evidence="1" id="KW-0472">Membrane</keyword>
<feature type="transmembrane region" description="Helical" evidence="1">
    <location>
        <begin position="40"/>
        <end position="61"/>
    </location>
</feature>